<dbReference type="Proteomes" id="UP000746747">
    <property type="component" value="Unassembled WGS sequence"/>
</dbReference>
<dbReference type="EMBL" id="CAKAEH010001182">
    <property type="protein sequence ID" value="CAG9533059.1"/>
    <property type="molecule type" value="Genomic_DNA"/>
</dbReference>
<name>A0A8J2MLA9_9BILA</name>
<evidence type="ECO:0000313" key="2">
    <source>
        <dbReference type="Proteomes" id="UP000746747"/>
    </source>
</evidence>
<evidence type="ECO:0000313" key="1">
    <source>
        <dbReference type="EMBL" id="CAG9533059.1"/>
    </source>
</evidence>
<accession>A0A8J2MLA9</accession>
<organism evidence="1 2">
    <name type="scientific">Cercopithifilaria johnstoni</name>
    <dbReference type="NCBI Taxonomy" id="2874296"/>
    <lineage>
        <taxon>Eukaryota</taxon>
        <taxon>Metazoa</taxon>
        <taxon>Ecdysozoa</taxon>
        <taxon>Nematoda</taxon>
        <taxon>Chromadorea</taxon>
        <taxon>Rhabditida</taxon>
        <taxon>Spirurina</taxon>
        <taxon>Spiruromorpha</taxon>
        <taxon>Filarioidea</taxon>
        <taxon>Onchocercidae</taxon>
        <taxon>Cercopithifilaria</taxon>
    </lineage>
</organism>
<reference evidence="1" key="1">
    <citation type="submission" date="2021-09" db="EMBL/GenBank/DDBJ databases">
        <authorList>
            <consortium name="Pathogen Informatics"/>
        </authorList>
    </citation>
    <scope>NUCLEOTIDE SEQUENCE</scope>
</reference>
<comment type="caution">
    <text evidence="1">The sequence shown here is derived from an EMBL/GenBank/DDBJ whole genome shotgun (WGS) entry which is preliminary data.</text>
</comment>
<sequence>MKQNSGIVGSQFFICCIDCELFGLTSELDKKLVWLALKILFMTNGICIRTNNDYGFCEEYPNFLPQIWFSCPGLNSNQIFGTDNMICNPYPYDSESYQIFSKDKFISDGQCIIRYKDRDYEVHCCCYHFRQNCTIRLDNKMHICADRTEMAENGIKQTVITTTLQSLPLGSSCFTSFQLNITDEETVHLISTSYGVPTMTRNDIHRCYQYISEDQSIQCSATESCQKMCPLVAPIPANLSHTLTVLSSVFSSDKTIKQGMISEPCKHSISFRIAILSS</sequence>
<dbReference type="AlphaFoldDB" id="A0A8J2MLA9"/>
<proteinExistence type="predicted"/>
<dbReference type="OrthoDB" id="5849199at2759"/>
<keyword evidence="2" id="KW-1185">Reference proteome</keyword>
<protein>
    <submittedName>
        <fullName evidence="1">Uncharacterized protein</fullName>
    </submittedName>
</protein>
<gene>
    <name evidence="1" type="ORF">CJOHNSTONI_LOCUS3319</name>
</gene>